<dbReference type="EMBL" id="FMAW01000010">
    <property type="protein sequence ID" value="SCB99907.1"/>
    <property type="molecule type" value="Genomic_DNA"/>
</dbReference>
<organism evidence="1 2">
    <name type="scientific">Weissella hellenica</name>
    <dbReference type="NCBI Taxonomy" id="46256"/>
    <lineage>
        <taxon>Bacteria</taxon>
        <taxon>Bacillati</taxon>
        <taxon>Bacillota</taxon>
        <taxon>Bacilli</taxon>
        <taxon>Lactobacillales</taxon>
        <taxon>Lactobacillaceae</taxon>
        <taxon>Weissella</taxon>
    </lineage>
</organism>
<dbReference type="InterPro" id="IPR038056">
    <property type="entry name" value="YjbR-like_sf"/>
</dbReference>
<protein>
    <recommendedName>
        <fullName evidence="3">MmcQ/YjbR family DNA-binding protein</fullName>
    </recommendedName>
</protein>
<name>A0ABY0K3M2_WEIHE</name>
<keyword evidence="2" id="KW-1185">Reference proteome</keyword>
<dbReference type="RefSeq" id="WP_306452596.1">
    <property type="nucleotide sequence ID" value="NZ_BJEG01000008.1"/>
</dbReference>
<proteinExistence type="predicted"/>
<reference evidence="1 2" key="1">
    <citation type="submission" date="2016-08" db="EMBL/GenBank/DDBJ databases">
        <authorList>
            <person name="Varghese N."/>
            <person name="Submissions Spin"/>
        </authorList>
    </citation>
    <scope>NUCLEOTIDE SEQUENCE [LARGE SCALE GENOMIC DNA]</scope>
    <source>
        <strain evidence="1 2">R-53116</strain>
    </source>
</reference>
<gene>
    <name evidence="1" type="ORF">GA0061075_11020</name>
</gene>
<accession>A0ABY0K3M2</accession>
<comment type="caution">
    <text evidence="1">The sequence shown here is derived from an EMBL/GenBank/DDBJ whole genome shotgun (WGS) entry which is preliminary data.</text>
</comment>
<dbReference type="Gene3D" id="3.90.1150.30">
    <property type="match status" value="1"/>
</dbReference>
<sequence length="85" mass="10152">MKRTEVFNYVKEKYQTEPEYLWIKFPSYAVLRHGDNHKWYAIIMDVEKNKLGEADIGKEDIMDVKLSPEKVASLSEFSEFYLRTI</sequence>
<evidence type="ECO:0000313" key="2">
    <source>
        <dbReference type="Proteomes" id="UP000182448"/>
    </source>
</evidence>
<evidence type="ECO:0008006" key="3">
    <source>
        <dbReference type="Google" id="ProtNLM"/>
    </source>
</evidence>
<dbReference type="SUPFAM" id="SSF142906">
    <property type="entry name" value="YjbR-like"/>
    <property type="match status" value="1"/>
</dbReference>
<evidence type="ECO:0000313" key="1">
    <source>
        <dbReference type="EMBL" id="SCB99907.1"/>
    </source>
</evidence>
<dbReference type="Proteomes" id="UP000182448">
    <property type="component" value="Unassembled WGS sequence"/>
</dbReference>